<gene>
    <name evidence="2" type="ORF">LMG21510_04017</name>
</gene>
<reference evidence="2 3" key="1">
    <citation type="submission" date="2021-08" db="EMBL/GenBank/DDBJ databases">
        <authorList>
            <person name="Peeters C."/>
        </authorList>
    </citation>
    <scope>NUCLEOTIDE SEQUENCE [LARGE SCALE GENOMIC DNA]</scope>
    <source>
        <strain evidence="2 3">LMG 21510</strain>
    </source>
</reference>
<evidence type="ECO:0000313" key="2">
    <source>
        <dbReference type="EMBL" id="CAG9180418.1"/>
    </source>
</evidence>
<dbReference type="PANTHER" id="PTHR43355">
    <property type="entry name" value="FLAVIN REDUCTASE (NADPH)"/>
    <property type="match status" value="1"/>
</dbReference>
<evidence type="ECO:0000313" key="3">
    <source>
        <dbReference type="Proteomes" id="UP000721236"/>
    </source>
</evidence>
<protein>
    <recommendedName>
        <fullName evidence="1">NAD(P)-binding domain-containing protein</fullName>
    </recommendedName>
</protein>
<dbReference type="PANTHER" id="PTHR43355:SF2">
    <property type="entry name" value="FLAVIN REDUCTASE (NADPH)"/>
    <property type="match status" value="1"/>
</dbReference>
<feature type="domain" description="NAD(P)-binding" evidence="1">
    <location>
        <begin position="7"/>
        <end position="192"/>
    </location>
</feature>
<dbReference type="InterPro" id="IPR016040">
    <property type="entry name" value="NAD(P)-bd_dom"/>
</dbReference>
<dbReference type="RefSeq" id="WP_222203626.1">
    <property type="nucleotide sequence ID" value="NZ_CAJZAH010000005.1"/>
</dbReference>
<dbReference type="CDD" id="cd05244">
    <property type="entry name" value="BVR-B_like_SDR_a"/>
    <property type="match status" value="1"/>
</dbReference>
<keyword evidence="3" id="KW-1185">Reference proteome</keyword>
<dbReference type="InterPro" id="IPR036291">
    <property type="entry name" value="NAD(P)-bd_dom_sf"/>
</dbReference>
<evidence type="ECO:0000259" key="1">
    <source>
        <dbReference type="Pfam" id="PF13460"/>
    </source>
</evidence>
<accession>A0ABN7Z345</accession>
<organism evidence="2 3">
    <name type="scientific">Cupriavidus respiraculi</name>
    <dbReference type="NCBI Taxonomy" id="195930"/>
    <lineage>
        <taxon>Bacteria</taxon>
        <taxon>Pseudomonadati</taxon>
        <taxon>Pseudomonadota</taxon>
        <taxon>Betaproteobacteria</taxon>
        <taxon>Burkholderiales</taxon>
        <taxon>Burkholderiaceae</taxon>
        <taxon>Cupriavidus</taxon>
    </lineage>
</organism>
<name>A0ABN7Z345_9BURK</name>
<dbReference type="Proteomes" id="UP000721236">
    <property type="component" value="Unassembled WGS sequence"/>
</dbReference>
<proteinExistence type="predicted"/>
<dbReference type="Pfam" id="PF13460">
    <property type="entry name" value="NAD_binding_10"/>
    <property type="match status" value="1"/>
</dbReference>
<comment type="caution">
    <text evidence="2">The sequence shown here is derived from an EMBL/GenBank/DDBJ whole genome shotgun (WGS) entry which is preliminary data.</text>
</comment>
<dbReference type="InterPro" id="IPR051606">
    <property type="entry name" value="Polyketide_Oxido-like"/>
</dbReference>
<dbReference type="EMBL" id="CAJZAH010000005">
    <property type="protein sequence ID" value="CAG9180418.1"/>
    <property type="molecule type" value="Genomic_DNA"/>
</dbReference>
<dbReference type="Gene3D" id="3.40.50.720">
    <property type="entry name" value="NAD(P)-binding Rossmann-like Domain"/>
    <property type="match status" value="1"/>
</dbReference>
<sequence length="203" mass="21602">MKIAILGATGRVGSRIADEALRRGHAVTAIARHAGTLAARDRLVTRDIDAADGPAIVGAIGGHDAMVSAMPFRLADPEALVSLTKKAGVPRLVVVGGAGSLFVAPGMQLMDTPDFPEAYRIEAGAGRDFLSVLNQEVELDWTFVSPSALLEPGERTGRYRIGKDDLLTDATGKSWISMEDYATALVDELETPAHSRQRFTVGY</sequence>
<dbReference type="SUPFAM" id="SSF51735">
    <property type="entry name" value="NAD(P)-binding Rossmann-fold domains"/>
    <property type="match status" value="1"/>
</dbReference>